<dbReference type="Proteomes" id="UP000000647">
    <property type="component" value="Chromosome"/>
</dbReference>
<evidence type="ECO:0000256" key="2">
    <source>
        <dbReference type="ARBA" id="ARBA00023136"/>
    </source>
</evidence>
<keyword evidence="2" id="KW-0472">Membrane</keyword>
<evidence type="ECO:0000256" key="3">
    <source>
        <dbReference type="SAM" id="SignalP"/>
    </source>
</evidence>
<dbReference type="HOGENOM" id="CLU_046092_0_0_6"/>
<evidence type="ECO:0000256" key="1">
    <source>
        <dbReference type="ARBA" id="ARBA00004370"/>
    </source>
</evidence>
<dbReference type="RefSeq" id="WP_011814385.1">
    <property type="nucleotide sequence ID" value="NC_008789.1"/>
</dbReference>
<feature type="signal peptide" evidence="3">
    <location>
        <begin position="1"/>
        <end position="25"/>
    </location>
</feature>
<feature type="domain" description="Bacterial surface antigen (D15)" evidence="4">
    <location>
        <begin position="116"/>
        <end position="367"/>
    </location>
</feature>
<comment type="subcellular location">
    <subcellularLocation>
        <location evidence="1">Membrane</location>
    </subcellularLocation>
</comment>
<accession>A1WXF1</accession>
<dbReference type="GO" id="GO:0019867">
    <property type="term" value="C:outer membrane"/>
    <property type="evidence" value="ECO:0007669"/>
    <property type="project" value="InterPro"/>
</dbReference>
<feature type="chain" id="PRO_5002640220" evidence="3">
    <location>
        <begin position="26"/>
        <end position="367"/>
    </location>
</feature>
<keyword evidence="3" id="KW-0732">Signal</keyword>
<name>A1WXF1_HALHL</name>
<dbReference type="Pfam" id="PF01103">
    <property type="entry name" value="Omp85"/>
    <property type="match status" value="1"/>
</dbReference>
<gene>
    <name evidence="5" type="ordered locus">Hhal_1599</name>
</gene>
<dbReference type="STRING" id="349124.Hhal_1599"/>
<sequence length="367" mass="39708">MAHRARRLLAALVIGLVCAPGPLSAGSPGGVVVPLVFYTPETGVAGGATAVAFRQRTLTTGAEGSDTLSLVGFYTAERQYLAAVSGRAYFADGRWLVANSTTLSEFPRDYYGQGRLSSEADEESYTPLRRSNSLRLQRWIGGPWYAGVRWDAGRYDLEDVEAGGEVEAYYEDRRLPEENRLHGLGAVLSQDTRSGPFFPTAGSRTELAAVAFPEGFGADQSFSTLELDHRHYLGIGERHAVALQFVGEYAGDDAPLPFQPRLGGTSLRGFYEGRYTDNVLLAGQAEWRFPIARRWQGAAFVGAGEVFPSLSDASTEHLKYGLGGGLRYVLVPDAGIHLRLDFARGYARGAAEDGDGLAVYFNLGEAF</sequence>
<dbReference type="EMBL" id="CP000544">
    <property type="protein sequence ID" value="ABM62363.1"/>
    <property type="molecule type" value="Genomic_DNA"/>
</dbReference>
<organism evidence="5 6">
    <name type="scientific">Halorhodospira halophila (strain DSM 244 / SL1)</name>
    <name type="common">Ectothiorhodospira halophila (strain DSM 244 / SL1)</name>
    <dbReference type="NCBI Taxonomy" id="349124"/>
    <lineage>
        <taxon>Bacteria</taxon>
        <taxon>Pseudomonadati</taxon>
        <taxon>Pseudomonadota</taxon>
        <taxon>Gammaproteobacteria</taxon>
        <taxon>Chromatiales</taxon>
        <taxon>Ectothiorhodospiraceae</taxon>
        <taxon>Halorhodospira</taxon>
    </lineage>
</organism>
<proteinExistence type="predicted"/>
<dbReference type="AlphaFoldDB" id="A1WXF1"/>
<dbReference type="InterPro" id="IPR000184">
    <property type="entry name" value="Bac_surfAg_D15"/>
</dbReference>
<protein>
    <submittedName>
        <fullName evidence="5">Surface antigen (D15)</fullName>
    </submittedName>
</protein>
<evidence type="ECO:0000313" key="5">
    <source>
        <dbReference type="EMBL" id="ABM62363.1"/>
    </source>
</evidence>
<evidence type="ECO:0000313" key="6">
    <source>
        <dbReference type="Proteomes" id="UP000000647"/>
    </source>
</evidence>
<keyword evidence="6" id="KW-1185">Reference proteome</keyword>
<dbReference type="Gene3D" id="2.40.160.50">
    <property type="entry name" value="membrane protein fhac: a member of the omp85/tpsb transporter family"/>
    <property type="match status" value="1"/>
</dbReference>
<dbReference type="OrthoDB" id="5778797at2"/>
<reference evidence="6" key="1">
    <citation type="submission" date="2006-12" db="EMBL/GenBank/DDBJ databases">
        <title>Complete sequence of Halorhodospira halophila SL1.</title>
        <authorList>
            <consortium name="US DOE Joint Genome Institute"/>
            <person name="Copeland A."/>
            <person name="Lucas S."/>
            <person name="Lapidus A."/>
            <person name="Barry K."/>
            <person name="Detter J.C."/>
            <person name="Glavina del Rio T."/>
            <person name="Hammon N."/>
            <person name="Israni S."/>
            <person name="Dalin E."/>
            <person name="Tice H."/>
            <person name="Pitluck S."/>
            <person name="Saunders E."/>
            <person name="Brettin T."/>
            <person name="Bruce D."/>
            <person name="Han C."/>
            <person name="Tapia R."/>
            <person name="Schmutz J."/>
            <person name="Larimer F."/>
            <person name="Land M."/>
            <person name="Hauser L."/>
            <person name="Kyrpides N."/>
            <person name="Mikhailova N."/>
            <person name="Hoff W."/>
            <person name="Richardson P."/>
        </authorList>
    </citation>
    <scope>NUCLEOTIDE SEQUENCE [LARGE SCALE GENOMIC DNA]</scope>
    <source>
        <strain evidence="6">DSM 244 / SL1</strain>
    </source>
</reference>
<evidence type="ECO:0000259" key="4">
    <source>
        <dbReference type="Pfam" id="PF01103"/>
    </source>
</evidence>
<dbReference type="KEGG" id="hha:Hhal_1599"/>
<reference evidence="5 6" key="2">
    <citation type="journal article" date="2013" name="Stand. Genomic Sci.">
        <title>Complete genome sequence of Halorhodospira halophila SL1.</title>
        <authorList>
            <person name="Challacombe J.F."/>
            <person name="Majid S."/>
            <person name="Deole R."/>
            <person name="Brettin T.S."/>
            <person name="Bruce D."/>
            <person name="Delano S.F."/>
            <person name="Detter J.C."/>
            <person name="Gleasner C.D."/>
            <person name="Han C.S."/>
            <person name="Misra M."/>
            <person name="Reitenga K.G."/>
            <person name="Mikhailova N."/>
            <person name="Woyke T."/>
            <person name="Pitluck S."/>
            <person name="Nolan M."/>
            <person name="Land M.L."/>
            <person name="Saunders E."/>
            <person name="Tapia R."/>
            <person name="Lapidus A."/>
            <person name="Ivanova N."/>
            <person name="Hoff W.D."/>
        </authorList>
    </citation>
    <scope>NUCLEOTIDE SEQUENCE [LARGE SCALE GENOMIC DNA]</scope>
    <source>
        <strain evidence="6">DSM 244 / SL1</strain>
    </source>
</reference>
<dbReference type="eggNOG" id="COG0729">
    <property type="taxonomic scope" value="Bacteria"/>
</dbReference>